<evidence type="ECO:0000313" key="2">
    <source>
        <dbReference type="Proteomes" id="UP000605970"/>
    </source>
</evidence>
<keyword evidence="2" id="KW-1185">Reference proteome</keyword>
<gene>
    <name evidence="1" type="ORF">Mgra_00006913</name>
</gene>
<dbReference type="PANTHER" id="PTHR10663">
    <property type="entry name" value="GUANYL-NUCLEOTIDE EXCHANGE FACTOR"/>
    <property type="match status" value="1"/>
</dbReference>
<comment type="caution">
    <text evidence="1">The sequence shown here is derived from an EMBL/GenBank/DDBJ whole genome shotgun (WGS) entry which is preliminary data.</text>
</comment>
<name>A0A8S9ZKR8_9BILA</name>
<protein>
    <submittedName>
        <fullName evidence="1">Uncharacterized protein</fullName>
    </submittedName>
</protein>
<proteinExistence type="predicted"/>
<dbReference type="OrthoDB" id="5862788at2759"/>
<sequence length="364" mass="41864">MTSASSPPPSKTTIGLISTLNFNYFSDNTSEAQMAARVLFELIHNYGDNLREGWKNVLDCLLYLLRANLLPSKLLQLEDFVDSRGIISIKEKFKRPPILPKKEESGLFSWLGLSVSSISSETDTNKHQTSEEEQELCKSAISLIAECHPEQLITDSRYLTTSAFTELINNIIHCSFSLAPIQQKSHLIDSHIDQCNNQQNYESQRSQSQDDDSIVDLTSAASALLSEKQQIKEDIRGDAKNKHEEHLQQYQFIFEEEEDLVFLLELLVRVRILLQNCDRLDQVWPKIIDYLRWLFNDYFSQSNLIAERTIVSITRIAISIETKTTTELWSKYWKPLIQAIARMCCDCRRLIRKQALEALGVIKK</sequence>
<dbReference type="InterPro" id="IPR016024">
    <property type="entry name" value="ARM-type_fold"/>
</dbReference>
<accession>A0A8S9ZKR8</accession>
<dbReference type="Proteomes" id="UP000605970">
    <property type="component" value="Unassembled WGS sequence"/>
</dbReference>
<reference evidence="1" key="1">
    <citation type="journal article" date="2020" name="Ecol. Evol.">
        <title>Genome structure and content of the rice root-knot nematode (Meloidogyne graminicola).</title>
        <authorList>
            <person name="Phan N.T."/>
            <person name="Danchin E.G.J."/>
            <person name="Klopp C."/>
            <person name="Perfus-Barbeoch L."/>
            <person name="Kozlowski D.K."/>
            <person name="Koutsovoulos G.D."/>
            <person name="Lopez-Roques C."/>
            <person name="Bouchez O."/>
            <person name="Zahm M."/>
            <person name="Besnard G."/>
            <person name="Bellafiore S."/>
        </authorList>
    </citation>
    <scope>NUCLEOTIDE SEQUENCE</scope>
    <source>
        <strain evidence="1">VN-18</strain>
    </source>
</reference>
<dbReference type="EMBL" id="JABEBT010000071">
    <property type="protein sequence ID" value="KAF7633734.1"/>
    <property type="molecule type" value="Genomic_DNA"/>
</dbReference>
<organism evidence="1 2">
    <name type="scientific">Meloidogyne graminicola</name>
    <dbReference type="NCBI Taxonomy" id="189291"/>
    <lineage>
        <taxon>Eukaryota</taxon>
        <taxon>Metazoa</taxon>
        <taxon>Ecdysozoa</taxon>
        <taxon>Nematoda</taxon>
        <taxon>Chromadorea</taxon>
        <taxon>Rhabditida</taxon>
        <taxon>Tylenchina</taxon>
        <taxon>Tylenchomorpha</taxon>
        <taxon>Tylenchoidea</taxon>
        <taxon>Meloidogynidae</taxon>
        <taxon>Meloidogyninae</taxon>
        <taxon>Meloidogyne</taxon>
    </lineage>
</organism>
<dbReference type="AlphaFoldDB" id="A0A8S9ZKR8"/>
<dbReference type="SUPFAM" id="SSF48371">
    <property type="entry name" value="ARM repeat"/>
    <property type="match status" value="1"/>
</dbReference>
<evidence type="ECO:0000313" key="1">
    <source>
        <dbReference type="EMBL" id="KAF7633734.1"/>
    </source>
</evidence>
<dbReference type="PANTHER" id="PTHR10663:SF402">
    <property type="entry name" value="MIP16918P"/>
    <property type="match status" value="1"/>
</dbReference>